<sequence>MVELYSGDFNNVGEMAINSMSFGGKRPSKADKRKARMAEIAEYTGRHHQDTLRKELRKIPIQFVMAEEVYNPAEDMVQNLILREGQELSQPNDEHEGQTHDMLLERATEMIKESMNVSNDFMDGVNRLSEEEEEEDQVVSDVPDTSPHTEVVSLKSESEIESDEEDNGDDMEFVDDNEDDDYHGSDNEKENDSDGFELYDYDSGLENEKSSSEREDIVIGKFSGPLKRGEDGDYYVDLPKAGRRSRRNFGFEELKTSSSSSVQLVKPRLSLDGEPDVMISDDEPSEFGFLPEDYVSFDVTQIRIDSIRKGAGDDAQYHVSAPILFGFEDFTWTSQEELKESMVSQGLPEKRFGAFIQYATKELREDSDDIESELSDEMLEGIDDMIAFQSNRLRVVNDPIDIGTHSLSVHGKGRHRQLEVPDDVDGKTREQLIKQFENKIEGKRLKRVRNYTDDETSEDTFLHSSDSYYLLKKYPYEMRIEDFRVELEDFVTDKSRNSMRFPPMDSHGCMTLRDLSKAYHIKARKFGNSPESYVVMIKTSVAKRLKPDYKEVDKLMQRRRIFFRSDTGLTKLEKQQLKRLLSDKDTSEQKRKKERKGAFTYKEGDVVGENASEIGPESIGRQLLVKMGWQKGEALGAEGNKGIIEPIMAVVKNTKAGIR</sequence>
<dbReference type="KEGG" id="bnn:FOA43_000349"/>
<feature type="domain" description="G-patch" evidence="2">
    <location>
        <begin position="616"/>
        <end position="659"/>
    </location>
</feature>
<evidence type="ECO:0008006" key="6">
    <source>
        <dbReference type="Google" id="ProtNLM"/>
    </source>
</evidence>
<evidence type="ECO:0000259" key="3">
    <source>
        <dbReference type="PROSITE" id="PS51061"/>
    </source>
</evidence>
<feature type="compositionally biased region" description="Acidic residues" evidence="1">
    <location>
        <begin position="159"/>
        <end position="181"/>
    </location>
</feature>
<accession>A0A875RYB9</accession>
<evidence type="ECO:0000256" key="1">
    <source>
        <dbReference type="SAM" id="MobiDB-lite"/>
    </source>
</evidence>
<feature type="compositionally biased region" description="Basic and acidic residues" evidence="1">
    <location>
        <begin position="182"/>
        <end position="192"/>
    </location>
</feature>
<dbReference type="SUPFAM" id="SSF82708">
    <property type="entry name" value="R3H domain"/>
    <property type="match status" value="1"/>
</dbReference>
<name>A0A875RYB9_EENNA</name>
<organism evidence="4 5">
    <name type="scientific">Eeniella nana</name>
    <name type="common">Yeast</name>
    <name type="synonym">Brettanomyces nanus</name>
    <dbReference type="NCBI Taxonomy" id="13502"/>
    <lineage>
        <taxon>Eukaryota</taxon>
        <taxon>Fungi</taxon>
        <taxon>Dikarya</taxon>
        <taxon>Ascomycota</taxon>
        <taxon>Saccharomycotina</taxon>
        <taxon>Pichiomycetes</taxon>
        <taxon>Pichiales</taxon>
        <taxon>Pichiaceae</taxon>
        <taxon>Brettanomyces</taxon>
    </lineage>
</organism>
<reference evidence="4" key="1">
    <citation type="submission" date="2020-10" db="EMBL/GenBank/DDBJ databases">
        <authorList>
            <person name="Roach M.J.R."/>
        </authorList>
    </citation>
    <scope>NUCLEOTIDE SEQUENCE</scope>
    <source>
        <strain evidence="4">CBS 1945</strain>
    </source>
</reference>
<dbReference type="PROSITE" id="PS51061">
    <property type="entry name" value="R3H"/>
    <property type="match status" value="1"/>
</dbReference>
<proteinExistence type="predicted"/>
<dbReference type="EMBL" id="CP064812">
    <property type="protein sequence ID" value="QPG73045.1"/>
    <property type="molecule type" value="Genomic_DNA"/>
</dbReference>
<keyword evidence="5" id="KW-1185">Reference proteome</keyword>
<feature type="compositionally biased region" description="Acidic residues" evidence="1">
    <location>
        <begin position="193"/>
        <end position="205"/>
    </location>
</feature>
<evidence type="ECO:0000313" key="5">
    <source>
        <dbReference type="Proteomes" id="UP000662931"/>
    </source>
</evidence>
<evidence type="ECO:0000259" key="2">
    <source>
        <dbReference type="PROSITE" id="PS50174"/>
    </source>
</evidence>
<feature type="domain" description="R3H" evidence="3">
    <location>
        <begin position="477"/>
        <end position="540"/>
    </location>
</feature>
<dbReference type="OrthoDB" id="21470at2759"/>
<feature type="region of interest" description="Disordered" evidence="1">
    <location>
        <begin position="128"/>
        <end position="214"/>
    </location>
</feature>
<dbReference type="InterPro" id="IPR036867">
    <property type="entry name" value="R3H_dom_sf"/>
</dbReference>
<protein>
    <recommendedName>
        <fullName evidence="6">Protein SQS1</fullName>
    </recommendedName>
</protein>
<dbReference type="SMART" id="SM00443">
    <property type="entry name" value="G_patch"/>
    <property type="match status" value="1"/>
</dbReference>
<dbReference type="InterPro" id="IPR000467">
    <property type="entry name" value="G_patch_dom"/>
</dbReference>
<dbReference type="InterPro" id="IPR001374">
    <property type="entry name" value="R3H_dom"/>
</dbReference>
<dbReference type="GO" id="GO:0003676">
    <property type="term" value="F:nucleic acid binding"/>
    <property type="evidence" value="ECO:0007669"/>
    <property type="project" value="UniProtKB-UniRule"/>
</dbReference>
<dbReference type="InterPro" id="IPR051189">
    <property type="entry name" value="Splicing_assoc_domain"/>
</dbReference>
<dbReference type="AlphaFoldDB" id="A0A875RYB9"/>
<evidence type="ECO:0000313" key="4">
    <source>
        <dbReference type="EMBL" id="QPG73045.1"/>
    </source>
</evidence>
<dbReference type="PANTHER" id="PTHR14195">
    <property type="entry name" value="G PATCH DOMAIN CONTAINING PROTEIN 2"/>
    <property type="match status" value="1"/>
</dbReference>
<dbReference type="GeneID" id="62193750"/>
<gene>
    <name evidence="4" type="ORF">FOA43_000349</name>
</gene>
<dbReference type="RefSeq" id="XP_038776610.1">
    <property type="nucleotide sequence ID" value="XM_038920682.1"/>
</dbReference>
<dbReference type="Gene3D" id="3.30.1370.50">
    <property type="entry name" value="R3H-like domain"/>
    <property type="match status" value="1"/>
</dbReference>
<dbReference type="Pfam" id="PF01585">
    <property type="entry name" value="G-patch"/>
    <property type="match status" value="1"/>
</dbReference>
<dbReference type="Proteomes" id="UP000662931">
    <property type="component" value="Chromosome 1"/>
</dbReference>
<dbReference type="PROSITE" id="PS50174">
    <property type="entry name" value="G_PATCH"/>
    <property type="match status" value="1"/>
</dbReference>